<dbReference type="AlphaFoldDB" id="A0A4R6VJX8"/>
<organism evidence="1 2">
    <name type="scientific">Maritalea mobilis</name>
    <dbReference type="NCBI Taxonomy" id="483324"/>
    <lineage>
        <taxon>Bacteria</taxon>
        <taxon>Pseudomonadati</taxon>
        <taxon>Pseudomonadota</taxon>
        <taxon>Alphaproteobacteria</taxon>
        <taxon>Hyphomicrobiales</taxon>
        <taxon>Devosiaceae</taxon>
        <taxon>Maritalea</taxon>
    </lineage>
</organism>
<keyword evidence="2" id="KW-1185">Reference proteome</keyword>
<proteinExistence type="predicted"/>
<dbReference type="RefSeq" id="WP_133573605.1">
    <property type="nucleotide sequence ID" value="NZ_SNYR01000003.1"/>
</dbReference>
<dbReference type="SUPFAM" id="SSF56059">
    <property type="entry name" value="Glutathione synthetase ATP-binding domain-like"/>
    <property type="match status" value="1"/>
</dbReference>
<comment type="caution">
    <text evidence="1">The sequence shown here is derived from an EMBL/GenBank/DDBJ whole genome shotgun (WGS) entry which is preliminary data.</text>
</comment>
<gene>
    <name evidence="1" type="ORF">ATL17_3030</name>
</gene>
<sequence>MLIFIGPNRQRGNLHGFKVFPDAPAYKHKTYSWLFRTRRLPAATYIFTFIDRLHPRERRLASKIYHHINEAGAGFKALNDPAAAKNRYRLLRTLYDHGVNQFNAYLASDAPQPNRFPVFVRHLSVSLPPLTQLLENQDALDDALTELEQKGEPLDDLVVIEFCAVPYQGEFYAKLAAYRIDQTISFNMMLFDEKWYVKYRDVDHMPPDASAFEAKLMKENAFQDEVRRVFELANIEYGRVDFGLVEGRPQFYEINFHPHFSSSEFASKDPQRLENVTLAAQRRLNALNQLDQQTDAPAIANISDSEITAFRLRPWRNFAPQRY</sequence>
<reference evidence="1 2" key="1">
    <citation type="submission" date="2019-03" db="EMBL/GenBank/DDBJ databases">
        <title>Genomic Encyclopedia of Type Strains, Phase III (KMG-III): the genomes of soil and plant-associated and newly described type strains.</title>
        <authorList>
            <person name="Whitman W."/>
        </authorList>
    </citation>
    <scope>NUCLEOTIDE SEQUENCE [LARGE SCALE GENOMIC DNA]</scope>
    <source>
        <strain evidence="1 2">CGMCC 1.7002</strain>
    </source>
</reference>
<accession>A0A4R6VJX8</accession>
<protein>
    <recommendedName>
        <fullName evidence="3">ATP-grasp domain-containing protein</fullName>
    </recommendedName>
</protein>
<evidence type="ECO:0000313" key="2">
    <source>
        <dbReference type="Proteomes" id="UP000295391"/>
    </source>
</evidence>
<name>A0A4R6VJX8_9HYPH</name>
<dbReference type="EMBL" id="SNYR01000003">
    <property type="protein sequence ID" value="TDQ61926.1"/>
    <property type="molecule type" value="Genomic_DNA"/>
</dbReference>
<evidence type="ECO:0008006" key="3">
    <source>
        <dbReference type="Google" id="ProtNLM"/>
    </source>
</evidence>
<dbReference type="Proteomes" id="UP000295391">
    <property type="component" value="Unassembled WGS sequence"/>
</dbReference>
<evidence type="ECO:0000313" key="1">
    <source>
        <dbReference type="EMBL" id="TDQ61926.1"/>
    </source>
</evidence>
<dbReference type="OrthoDB" id="7616637at2"/>